<feature type="transmembrane region" description="Helical" evidence="1">
    <location>
        <begin position="59"/>
        <end position="76"/>
    </location>
</feature>
<dbReference type="Proteomes" id="UP001158961">
    <property type="component" value="Chromosome"/>
</dbReference>
<evidence type="ECO:0000313" key="4">
    <source>
        <dbReference type="Proteomes" id="UP000245996"/>
    </source>
</evidence>
<name>A0AAN2FF20_ENTAG</name>
<evidence type="ECO:0000313" key="2">
    <source>
        <dbReference type="EMBL" id="CAH6329117.1"/>
    </source>
</evidence>
<proteinExistence type="predicted"/>
<gene>
    <name evidence="3" type="ORF">C7430_10535</name>
    <name evidence="2" type="ORF">DAPPPG734_17395</name>
</gene>
<evidence type="ECO:0000256" key="1">
    <source>
        <dbReference type="SAM" id="Phobius"/>
    </source>
</evidence>
<dbReference type="EMBL" id="OW970315">
    <property type="protein sequence ID" value="CAH6329117.1"/>
    <property type="molecule type" value="Genomic_DNA"/>
</dbReference>
<accession>A0AAN2FF20</accession>
<dbReference type="AlphaFoldDB" id="A0AAN2FF20"/>
<keyword evidence="1" id="KW-0472">Membrane</keyword>
<evidence type="ECO:0000313" key="5">
    <source>
        <dbReference type="Proteomes" id="UP001158961"/>
    </source>
</evidence>
<organism evidence="2 5">
    <name type="scientific">Enterobacter agglomerans</name>
    <name type="common">Erwinia herbicola</name>
    <name type="synonym">Pantoea agglomerans</name>
    <dbReference type="NCBI Taxonomy" id="549"/>
    <lineage>
        <taxon>Bacteria</taxon>
        <taxon>Pseudomonadati</taxon>
        <taxon>Pseudomonadota</taxon>
        <taxon>Gammaproteobacteria</taxon>
        <taxon>Enterobacterales</taxon>
        <taxon>Erwiniaceae</taxon>
        <taxon>Pantoea</taxon>
        <taxon>Pantoea agglomerans group</taxon>
    </lineage>
</organism>
<keyword evidence="1" id="KW-1133">Transmembrane helix</keyword>
<keyword evidence="1" id="KW-0812">Transmembrane</keyword>
<dbReference type="Proteomes" id="UP000245996">
    <property type="component" value="Unassembled WGS sequence"/>
</dbReference>
<dbReference type="RefSeq" id="WP_031592600.1">
    <property type="nucleotide sequence ID" value="NZ_CP134761.1"/>
</dbReference>
<feature type="transmembrane region" description="Helical" evidence="1">
    <location>
        <begin position="82"/>
        <end position="99"/>
    </location>
</feature>
<sequence length="146" mass="17088">MDNKAAIREKILSNNFTRKDYSVFKRNMKTVKKMYHPNLTSHIDLPEAITQMAEDSTKIRGVAPIYVILFLMLLFGNDKTEALIYITVMTIVMLIVLWTNASQRSLPISTDLRLMKLAFRMRKILKARTREEKARIKAEKKRKRAK</sequence>
<reference evidence="2" key="2">
    <citation type="submission" date="2022-05" db="EMBL/GenBank/DDBJ databases">
        <authorList>
            <person name="Pothier F. J."/>
        </authorList>
    </citation>
    <scope>NUCLEOTIDE SEQUENCE</scope>
    <source>
        <strain evidence="2">DAPP-PG734</strain>
    </source>
</reference>
<reference evidence="3 4" key="1">
    <citation type="submission" date="2018-05" db="EMBL/GenBank/DDBJ databases">
        <title>Genomic Encyclopedia of Type Strains, Phase IV (KMG-V): Genome sequencing to study the core and pangenomes of soil and plant-associated prokaryotes.</title>
        <authorList>
            <person name="Whitman W."/>
        </authorList>
    </citation>
    <scope>NUCLEOTIDE SEQUENCE [LARGE SCALE GENOMIC DNA]</scope>
    <source>
        <strain evidence="3 4">PNG 92-11</strain>
    </source>
</reference>
<protein>
    <submittedName>
        <fullName evidence="2">Uncharacterized protein</fullName>
    </submittedName>
</protein>
<dbReference type="EMBL" id="QGHE01000005">
    <property type="protein sequence ID" value="PWJ80260.1"/>
    <property type="molecule type" value="Genomic_DNA"/>
</dbReference>
<evidence type="ECO:0000313" key="3">
    <source>
        <dbReference type="EMBL" id="PWJ80260.1"/>
    </source>
</evidence>